<dbReference type="InterPro" id="IPR003734">
    <property type="entry name" value="DUF155"/>
</dbReference>
<dbReference type="InterPro" id="IPR029052">
    <property type="entry name" value="Metallo-depent_PP-like"/>
</dbReference>
<dbReference type="Gene3D" id="3.60.21.10">
    <property type="match status" value="2"/>
</dbReference>
<feature type="region of interest" description="Disordered" evidence="2">
    <location>
        <begin position="310"/>
        <end position="330"/>
    </location>
</feature>
<feature type="domain" description="Calcineurin-like phosphoesterase" evidence="3">
    <location>
        <begin position="26"/>
        <end position="218"/>
    </location>
</feature>
<comment type="similarity">
    <text evidence="1">Belongs to the RMD1/sif2 family.</text>
</comment>
<gene>
    <name evidence="5" type="ORF">TcWFU_001928</name>
</gene>
<sequence length="646" mass="72480">MVSGLVSVTNRRFPTNLDANTSNFTFVQLADPQLALLERYGEKRDPPYKWDRELALVDRAISAINRLSVTPKFVIVCGDLVDAEPGRPERQEQISDLKSSLEKVSPGIPIFVLPGNHDVGNNPSPADIDDYRSHWGDDYFTFWCAEFSDQDSWLDNELSAIENKDAEGILIFQHIPPFKKSANEGNDYFNLPNNVREDLLSRYYKAGVRYLFSGHLHYNCGGLWYPQGGSSNAPLEIISSSAVGFQLGSDNPGLRIATSWERGLLGCLLLSNRVALARVSSTASRYSSTSLLPSRRVVHEAVRELDIPLTTGKSMKPKPQRFASLHPTSTEKSSSANNLFRVSAYGIGQSVNLAQLSSVFDYVAMGYRCLRLPPEVTNEILFFSTTFDAHDPIKHRDVLVFKTGVVVFWNVSSSESEEIIAKIRKECNGPIAPEAVEFEELIYSFTSGPTHLDVEDIRLHALPPRSDAVESQDAFEQAVQTLAMEKIAFSDALASSVKLSLLETSFDAVAVQMQPWIDKMQTGLGLFFPMSSVIRKTGELFTLRHLLNISTTISETPDFYWDRSEVEKLFQSLKNALSVRSRTRILNSKLDTCCELTEILTNHLQARHSSRLEWMIIVLILIEVIFEVQRSRSGKRPQNDRKKQDG</sequence>
<dbReference type="PANTHER" id="PTHR16255:SF1">
    <property type="entry name" value="REQUIRED FOR MEIOTIC NUCLEAR DIVISION PROTEIN 1 HOMOLOG"/>
    <property type="match status" value="1"/>
</dbReference>
<organism evidence="5 6">
    <name type="scientific">Taenia crassiceps</name>
    <dbReference type="NCBI Taxonomy" id="6207"/>
    <lineage>
        <taxon>Eukaryota</taxon>
        <taxon>Metazoa</taxon>
        <taxon>Spiralia</taxon>
        <taxon>Lophotrochozoa</taxon>
        <taxon>Platyhelminthes</taxon>
        <taxon>Cestoda</taxon>
        <taxon>Eucestoda</taxon>
        <taxon>Cyclophyllidea</taxon>
        <taxon>Taeniidae</taxon>
        <taxon>Taenia</taxon>
    </lineage>
</organism>
<dbReference type="Pfam" id="PF00149">
    <property type="entry name" value="Metallophos"/>
    <property type="match status" value="1"/>
</dbReference>
<evidence type="ECO:0000256" key="1">
    <source>
        <dbReference type="ARBA" id="ARBA00008306"/>
    </source>
</evidence>
<dbReference type="SUPFAM" id="SSF56300">
    <property type="entry name" value="Metallo-dependent phosphatases"/>
    <property type="match status" value="1"/>
</dbReference>
<dbReference type="PANTHER" id="PTHR16255">
    <property type="entry name" value="REQUIRED FOR MEIOTIC NUCLEAR DIVISION PROTEIN 1 HOMOLOG"/>
    <property type="match status" value="1"/>
</dbReference>
<dbReference type="Pfam" id="PF02582">
    <property type="entry name" value="DUF155"/>
    <property type="match status" value="1"/>
</dbReference>
<feature type="domain" description="DUF155" evidence="4">
    <location>
        <begin position="398"/>
        <end position="587"/>
    </location>
</feature>
<evidence type="ECO:0000313" key="6">
    <source>
        <dbReference type="Proteomes" id="UP001651158"/>
    </source>
</evidence>
<name>A0ABR4QJS4_9CEST</name>
<dbReference type="InterPro" id="IPR051624">
    <property type="entry name" value="RMD1/Sad1-interacting"/>
</dbReference>
<dbReference type="Proteomes" id="UP001651158">
    <property type="component" value="Unassembled WGS sequence"/>
</dbReference>
<comment type="caution">
    <text evidence="5">The sequence shown here is derived from an EMBL/GenBank/DDBJ whole genome shotgun (WGS) entry which is preliminary data.</text>
</comment>
<evidence type="ECO:0000259" key="4">
    <source>
        <dbReference type="Pfam" id="PF02582"/>
    </source>
</evidence>
<dbReference type="InterPro" id="IPR004843">
    <property type="entry name" value="Calcineurin-like_PHP"/>
</dbReference>
<accession>A0ABR4QJS4</accession>
<proteinExistence type="inferred from homology"/>
<dbReference type="EMBL" id="JAKROA010000002">
    <property type="protein sequence ID" value="KAL5109875.1"/>
    <property type="molecule type" value="Genomic_DNA"/>
</dbReference>
<evidence type="ECO:0000256" key="2">
    <source>
        <dbReference type="SAM" id="MobiDB-lite"/>
    </source>
</evidence>
<evidence type="ECO:0000259" key="3">
    <source>
        <dbReference type="Pfam" id="PF00149"/>
    </source>
</evidence>
<keyword evidence="6" id="KW-1185">Reference proteome</keyword>
<reference evidence="5 6" key="1">
    <citation type="journal article" date="2022" name="Front. Cell. Infect. Microbiol.">
        <title>The Genomes of Two Strains of Taenia crassiceps the Animal Model for the Study of Human Cysticercosis.</title>
        <authorList>
            <person name="Bobes R.J."/>
            <person name="Estrada K."/>
            <person name="Rios-Valencia D.G."/>
            <person name="Calderon-Gallegos A."/>
            <person name="de la Torre P."/>
            <person name="Carrero J.C."/>
            <person name="Sanchez-Flores A."/>
            <person name="Laclette J.P."/>
        </authorList>
    </citation>
    <scope>NUCLEOTIDE SEQUENCE [LARGE SCALE GENOMIC DNA]</scope>
    <source>
        <strain evidence="5">WFUcys</strain>
    </source>
</reference>
<protein>
    <submittedName>
        <fullName evidence="5">Serine/threonine-protein phosphatase CPPED1</fullName>
    </submittedName>
</protein>
<evidence type="ECO:0000313" key="5">
    <source>
        <dbReference type="EMBL" id="KAL5109875.1"/>
    </source>
</evidence>